<dbReference type="PANTHER" id="PTHR46847">
    <property type="entry name" value="D-ALLOSE-BINDING PERIPLASMIC PROTEIN-RELATED"/>
    <property type="match status" value="1"/>
</dbReference>
<feature type="domain" description="Periplasmic binding protein" evidence="4">
    <location>
        <begin position="166"/>
        <end position="404"/>
    </location>
</feature>
<proteinExistence type="inferred from homology"/>
<dbReference type="Proteomes" id="UP001500151">
    <property type="component" value="Unassembled WGS sequence"/>
</dbReference>
<evidence type="ECO:0000256" key="1">
    <source>
        <dbReference type="ARBA" id="ARBA00004196"/>
    </source>
</evidence>
<evidence type="ECO:0000313" key="5">
    <source>
        <dbReference type="EMBL" id="GAA2665592.1"/>
    </source>
</evidence>
<organism evidence="5 6">
    <name type="scientific">Streptomyces vastus</name>
    <dbReference type="NCBI Taxonomy" id="285451"/>
    <lineage>
        <taxon>Bacteria</taxon>
        <taxon>Bacillati</taxon>
        <taxon>Actinomycetota</taxon>
        <taxon>Actinomycetes</taxon>
        <taxon>Kitasatosporales</taxon>
        <taxon>Streptomycetaceae</taxon>
        <taxon>Streptomyces</taxon>
    </lineage>
</organism>
<evidence type="ECO:0000256" key="3">
    <source>
        <dbReference type="ARBA" id="ARBA00022729"/>
    </source>
</evidence>
<dbReference type="CDD" id="cd01536">
    <property type="entry name" value="PBP1_ABC_sugar_binding-like"/>
    <property type="match status" value="1"/>
</dbReference>
<dbReference type="Pfam" id="PF13407">
    <property type="entry name" value="Peripla_BP_4"/>
    <property type="match status" value="1"/>
</dbReference>
<name>A0ABP6EJ27_9ACTN</name>
<protein>
    <recommendedName>
        <fullName evidence="4">Periplasmic binding protein domain-containing protein</fullName>
    </recommendedName>
</protein>
<dbReference type="InterPro" id="IPR025997">
    <property type="entry name" value="SBP_2_dom"/>
</dbReference>
<reference evidence="6" key="1">
    <citation type="journal article" date="2019" name="Int. J. Syst. Evol. Microbiol.">
        <title>The Global Catalogue of Microorganisms (GCM) 10K type strain sequencing project: providing services to taxonomists for standard genome sequencing and annotation.</title>
        <authorList>
            <consortium name="The Broad Institute Genomics Platform"/>
            <consortium name="The Broad Institute Genome Sequencing Center for Infectious Disease"/>
            <person name="Wu L."/>
            <person name="Ma J."/>
        </authorList>
    </citation>
    <scope>NUCLEOTIDE SEQUENCE [LARGE SCALE GENOMIC DNA]</scope>
    <source>
        <strain evidence="6">JCM 4524</strain>
    </source>
</reference>
<dbReference type="Gene3D" id="3.40.50.2300">
    <property type="match status" value="2"/>
</dbReference>
<dbReference type="InterPro" id="IPR028082">
    <property type="entry name" value="Peripla_BP_I"/>
</dbReference>
<sequence length="432" mass="45197">MLEPIAQTDAQTRFRLPGPIVWALTISRSRAPDKPFTIPQPGPLVGAQALEESVFVRMVRHVLRGFPVRHSRTPAVTGPFTWESLAMTRFPQAVSTASRRQFLAWSGGITAATALTATGCSAPDDGAGSTAAAAGSSPGAKTLTKIGLDYPFTQLPLYSTLVKLSTKAAKQHGITLLTTSDASSADTQATNLSAWVSQKVPAIVSFPMVFEATEATAKRALDAGLIWVTYGGTLQHQSADIQFSFLKGGTLLGEAAAQWANERLGGKGKIAFLTDGTIQLGRERTKGMIDAFTQNAPGVDVVAKEQAIDPDTGLSKTRAILAKHPDLNIVLGVTDAAAYGGFKALQQTGRAKADAKTFVGGQDGSAPSLLAIKQGTFYRASAALAPQDIADAIVDVPRAVAAGKANPSAQLPISLVQHADTARIDDLLAQNS</sequence>
<comment type="subcellular location">
    <subcellularLocation>
        <location evidence="1">Cell envelope</location>
    </subcellularLocation>
</comment>
<comment type="caution">
    <text evidence="5">The sequence shown here is derived from an EMBL/GenBank/DDBJ whole genome shotgun (WGS) entry which is preliminary data.</text>
</comment>
<dbReference type="EMBL" id="BAAASJ010000125">
    <property type="protein sequence ID" value="GAA2665592.1"/>
    <property type="molecule type" value="Genomic_DNA"/>
</dbReference>
<evidence type="ECO:0000313" key="6">
    <source>
        <dbReference type="Proteomes" id="UP001500151"/>
    </source>
</evidence>
<dbReference type="PANTHER" id="PTHR46847:SF1">
    <property type="entry name" value="D-ALLOSE-BINDING PERIPLASMIC PROTEIN-RELATED"/>
    <property type="match status" value="1"/>
</dbReference>
<evidence type="ECO:0000259" key="4">
    <source>
        <dbReference type="Pfam" id="PF13407"/>
    </source>
</evidence>
<keyword evidence="6" id="KW-1185">Reference proteome</keyword>
<gene>
    <name evidence="5" type="ORF">GCM10010307_88460</name>
</gene>
<keyword evidence="3" id="KW-0732">Signal</keyword>
<comment type="similarity">
    <text evidence="2">Belongs to the bacterial solute-binding protein 2 family.</text>
</comment>
<evidence type="ECO:0000256" key="2">
    <source>
        <dbReference type="ARBA" id="ARBA00007639"/>
    </source>
</evidence>
<dbReference type="SUPFAM" id="SSF53822">
    <property type="entry name" value="Periplasmic binding protein-like I"/>
    <property type="match status" value="1"/>
</dbReference>
<accession>A0ABP6EJ27</accession>